<accession>A0AAD9KCW2</accession>
<evidence type="ECO:0000313" key="8">
    <source>
        <dbReference type="EMBL" id="KAK2168755.1"/>
    </source>
</evidence>
<dbReference type="Gene3D" id="1.10.10.60">
    <property type="entry name" value="Homeodomain-like"/>
    <property type="match status" value="1"/>
</dbReference>
<keyword evidence="2 4" id="KW-0371">Homeobox</keyword>
<keyword evidence="9" id="KW-1185">Reference proteome</keyword>
<comment type="caution">
    <text evidence="8">The sequence shown here is derived from an EMBL/GenBank/DDBJ whole genome shotgun (WGS) entry which is preliminary data.</text>
</comment>
<feature type="region of interest" description="Disordered" evidence="6">
    <location>
        <begin position="38"/>
        <end position="89"/>
    </location>
</feature>
<reference evidence="8" key="1">
    <citation type="journal article" date="2023" name="Mol. Biol. Evol.">
        <title>Third-Generation Sequencing Reveals the Adaptive Role of the Epigenome in Three Deep-Sea Polychaetes.</title>
        <authorList>
            <person name="Perez M."/>
            <person name="Aroh O."/>
            <person name="Sun Y."/>
            <person name="Lan Y."/>
            <person name="Juniper S.K."/>
            <person name="Young C.R."/>
            <person name="Angers B."/>
            <person name="Qian P.Y."/>
        </authorList>
    </citation>
    <scope>NUCLEOTIDE SEQUENCE</scope>
    <source>
        <strain evidence="8">P08H-3</strain>
    </source>
</reference>
<name>A0AAD9KCW2_9ANNE</name>
<dbReference type="AlphaFoldDB" id="A0AAD9KCW2"/>
<keyword evidence="3 4" id="KW-0539">Nucleus</keyword>
<evidence type="ECO:0000256" key="2">
    <source>
        <dbReference type="ARBA" id="ARBA00023155"/>
    </source>
</evidence>
<feature type="compositionally biased region" description="Polar residues" evidence="6">
    <location>
        <begin position="377"/>
        <end position="388"/>
    </location>
</feature>
<comment type="subcellular location">
    <subcellularLocation>
        <location evidence="4 5">Nucleus</location>
    </subcellularLocation>
</comment>
<dbReference type="EMBL" id="JAODUP010000014">
    <property type="protein sequence ID" value="KAK2168755.1"/>
    <property type="molecule type" value="Genomic_DNA"/>
</dbReference>
<dbReference type="InterPro" id="IPR001356">
    <property type="entry name" value="HD"/>
</dbReference>
<evidence type="ECO:0000256" key="1">
    <source>
        <dbReference type="ARBA" id="ARBA00023125"/>
    </source>
</evidence>
<feature type="compositionally biased region" description="Basic and acidic residues" evidence="6">
    <location>
        <begin position="416"/>
        <end position="426"/>
    </location>
</feature>
<gene>
    <name evidence="8" type="ORF">LSH36_14g02010</name>
</gene>
<dbReference type="InterPro" id="IPR017970">
    <property type="entry name" value="Homeobox_CS"/>
</dbReference>
<dbReference type="PANTHER" id="PTHR47421:SF2">
    <property type="entry name" value="GS HOMEOBOX 1"/>
    <property type="match status" value="1"/>
</dbReference>
<keyword evidence="1 4" id="KW-0238">DNA-binding</keyword>
<dbReference type="PRINTS" id="PR00024">
    <property type="entry name" value="HOMEOBOX"/>
</dbReference>
<dbReference type="InterPro" id="IPR042191">
    <property type="entry name" value="GSH1/2"/>
</dbReference>
<dbReference type="GO" id="GO:0005634">
    <property type="term" value="C:nucleus"/>
    <property type="evidence" value="ECO:0007669"/>
    <property type="project" value="UniProtKB-SubCell"/>
</dbReference>
<sequence>MSPSFTVDSLICKSSQHQLSRPLLQQQQQQRDAVYDLKKDGERLIRSPGSETDDDNAAGRGDNSESPASSRDANERSSSRGSPGGDCSYESREIPSAFNKCLPFFNPRKPDRTLSIIPRSLGRYLASPPPGLPTGFPHHHHHHHHVTGEFGVNESGNCPYCLPGSASPSGCLPTPLGYYPGGFHPHHPRHHMFMEGRLGMDPAISAMYSHAMAAASVGLPHPGQIDVARPGLFEPAPAHRARGEHHLLPGETAFIQRSRGYVPSGSKPSPPDSATSRHRYAELATNQDTDPDSDDASSSKRIRTAFSSAQLLALEREFAANMYLSRLRRIEIATYLNLSEKQVKIWFQNRRVKYKKEESGLDPGTRCPCQLRTCSVKQSRPRNPSSAVPDSDSDCDVIGLTDVDDIHPTGSGNDKAGSEPAERRFVDNGVDTVGEYDLGRNPSHIDDLRCRSTVEGDQR</sequence>
<dbReference type="SMART" id="SM00389">
    <property type="entry name" value="HOX"/>
    <property type="match status" value="1"/>
</dbReference>
<organism evidence="8 9">
    <name type="scientific">Paralvinella palmiformis</name>
    <dbReference type="NCBI Taxonomy" id="53620"/>
    <lineage>
        <taxon>Eukaryota</taxon>
        <taxon>Metazoa</taxon>
        <taxon>Spiralia</taxon>
        <taxon>Lophotrochozoa</taxon>
        <taxon>Annelida</taxon>
        <taxon>Polychaeta</taxon>
        <taxon>Sedentaria</taxon>
        <taxon>Canalipalpata</taxon>
        <taxon>Terebellida</taxon>
        <taxon>Terebelliformia</taxon>
        <taxon>Alvinellidae</taxon>
        <taxon>Paralvinella</taxon>
    </lineage>
</organism>
<feature type="region of interest" description="Disordered" evidence="6">
    <location>
        <begin position="259"/>
        <end position="278"/>
    </location>
</feature>
<dbReference type="InterPro" id="IPR009057">
    <property type="entry name" value="Homeodomain-like_sf"/>
</dbReference>
<evidence type="ECO:0000256" key="6">
    <source>
        <dbReference type="SAM" id="MobiDB-lite"/>
    </source>
</evidence>
<evidence type="ECO:0000256" key="4">
    <source>
        <dbReference type="PROSITE-ProRule" id="PRU00108"/>
    </source>
</evidence>
<dbReference type="PROSITE" id="PS50071">
    <property type="entry name" value="HOMEOBOX_2"/>
    <property type="match status" value="1"/>
</dbReference>
<evidence type="ECO:0000256" key="3">
    <source>
        <dbReference type="ARBA" id="ARBA00023242"/>
    </source>
</evidence>
<protein>
    <recommendedName>
        <fullName evidence="7">Homeobox domain-containing protein</fullName>
    </recommendedName>
</protein>
<evidence type="ECO:0000313" key="9">
    <source>
        <dbReference type="Proteomes" id="UP001208570"/>
    </source>
</evidence>
<proteinExistence type="predicted"/>
<evidence type="ECO:0000256" key="5">
    <source>
        <dbReference type="RuleBase" id="RU000682"/>
    </source>
</evidence>
<feature type="domain" description="Homeobox" evidence="7">
    <location>
        <begin position="297"/>
        <end position="357"/>
    </location>
</feature>
<evidence type="ECO:0000259" key="7">
    <source>
        <dbReference type="PROSITE" id="PS50071"/>
    </source>
</evidence>
<dbReference type="PANTHER" id="PTHR47421">
    <property type="entry name" value="GS HOMEOBOX 2"/>
    <property type="match status" value="1"/>
</dbReference>
<dbReference type="CDD" id="cd00086">
    <property type="entry name" value="homeodomain"/>
    <property type="match status" value="1"/>
</dbReference>
<dbReference type="Proteomes" id="UP001208570">
    <property type="component" value="Unassembled WGS sequence"/>
</dbReference>
<dbReference type="SUPFAM" id="SSF46689">
    <property type="entry name" value="Homeodomain-like"/>
    <property type="match status" value="1"/>
</dbReference>
<dbReference type="GO" id="GO:1990837">
    <property type="term" value="F:sequence-specific double-stranded DNA binding"/>
    <property type="evidence" value="ECO:0007669"/>
    <property type="project" value="TreeGrafter"/>
</dbReference>
<dbReference type="GO" id="GO:0000981">
    <property type="term" value="F:DNA-binding transcription factor activity, RNA polymerase II-specific"/>
    <property type="evidence" value="ECO:0007669"/>
    <property type="project" value="InterPro"/>
</dbReference>
<feature type="DNA-binding region" description="Homeobox" evidence="4">
    <location>
        <begin position="299"/>
        <end position="358"/>
    </location>
</feature>
<dbReference type="PROSITE" id="PS00027">
    <property type="entry name" value="HOMEOBOX_1"/>
    <property type="match status" value="1"/>
</dbReference>
<dbReference type="Pfam" id="PF00046">
    <property type="entry name" value="Homeodomain"/>
    <property type="match status" value="1"/>
</dbReference>
<feature type="compositionally biased region" description="Basic and acidic residues" evidence="6">
    <location>
        <begin position="443"/>
        <end position="459"/>
    </location>
</feature>
<dbReference type="InterPro" id="IPR020479">
    <property type="entry name" value="HD_metazoa"/>
</dbReference>
<feature type="region of interest" description="Disordered" evidence="6">
    <location>
        <begin position="377"/>
        <end position="459"/>
    </location>
</feature>